<dbReference type="InterPro" id="IPR002347">
    <property type="entry name" value="SDR_fam"/>
</dbReference>
<gene>
    <name evidence="1" type="ORF">J7I42_17035</name>
</gene>
<proteinExistence type="predicted"/>
<accession>A0ABS3YVM9</accession>
<dbReference type="SUPFAM" id="SSF51735">
    <property type="entry name" value="NAD(P)-binding Rossmann-fold domains"/>
    <property type="match status" value="1"/>
</dbReference>
<dbReference type="Pfam" id="PF13561">
    <property type="entry name" value="adh_short_C2"/>
    <property type="match status" value="1"/>
</dbReference>
<reference evidence="1 2" key="1">
    <citation type="submission" date="2021-03" db="EMBL/GenBank/DDBJ databases">
        <title>Assistant Professor.</title>
        <authorList>
            <person name="Huq M.A."/>
        </authorList>
    </citation>
    <scope>NUCLEOTIDE SEQUENCE [LARGE SCALE GENOMIC DNA]</scope>
    <source>
        <strain evidence="1 2">MAH-29</strain>
    </source>
</reference>
<sequence>MKPTLIPLGRFGQPAEVASVVLMLATNGYLNGQTINVNGGWYMS</sequence>
<protein>
    <submittedName>
        <fullName evidence="1">SDR family oxidoreductase</fullName>
    </submittedName>
</protein>
<dbReference type="InterPro" id="IPR036291">
    <property type="entry name" value="NAD(P)-bd_dom_sf"/>
</dbReference>
<keyword evidence="2" id="KW-1185">Reference proteome</keyword>
<dbReference type="EMBL" id="JAGHKO010000004">
    <property type="protein sequence ID" value="MBO9201992.1"/>
    <property type="molecule type" value="Genomic_DNA"/>
</dbReference>
<comment type="caution">
    <text evidence="1">The sequence shown here is derived from an EMBL/GenBank/DDBJ whole genome shotgun (WGS) entry which is preliminary data.</text>
</comment>
<name>A0ABS3YVM9_9BACT</name>
<evidence type="ECO:0000313" key="2">
    <source>
        <dbReference type="Proteomes" id="UP000677244"/>
    </source>
</evidence>
<organism evidence="1 2">
    <name type="scientific">Niastella soli</name>
    <dbReference type="NCBI Taxonomy" id="2821487"/>
    <lineage>
        <taxon>Bacteria</taxon>
        <taxon>Pseudomonadati</taxon>
        <taxon>Bacteroidota</taxon>
        <taxon>Chitinophagia</taxon>
        <taxon>Chitinophagales</taxon>
        <taxon>Chitinophagaceae</taxon>
        <taxon>Niastella</taxon>
    </lineage>
</organism>
<evidence type="ECO:0000313" key="1">
    <source>
        <dbReference type="EMBL" id="MBO9201992.1"/>
    </source>
</evidence>
<dbReference type="Gene3D" id="3.40.50.720">
    <property type="entry name" value="NAD(P)-binding Rossmann-like Domain"/>
    <property type="match status" value="1"/>
</dbReference>
<dbReference type="Proteomes" id="UP000677244">
    <property type="component" value="Unassembled WGS sequence"/>
</dbReference>